<accession>A0A0E9W7S4</accession>
<reference evidence="2" key="1">
    <citation type="submission" date="2014-11" db="EMBL/GenBank/DDBJ databases">
        <authorList>
            <person name="Amaro Gonzalez C."/>
        </authorList>
    </citation>
    <scope>NUCLEOTIDE SEQUENCE</scope>
</reference>
<proteinExistence type="predicted"/>
<keyword evidence="1" id="KW-0812">Transmembrane</keyword>
<keyword evidence="1" id="KW-0472">Membrane</keyword>
<feature type="transmembrane region" description="Helical" evidence="1">
    <location>
        <begin position="21"/>
        <end position="38"/>
    </location>
</feature>
<keyword evidence="1" id="KW-1133">Transmembrane helix</keyword>
<evidence type="ECO:0000256" key="1">
    <source>
        <dbReference type="SAM" id="Phobius"/>
    </source>
</evidence>
<organism evidence="2">
    <name type="scientific">Anguilla anguilla</name>
    <name type="common">European freshwater eel</name>
    <name type="synonym">Muraena anguilla</name>
    <dbReference type="NCBI Taxonomy" id="7936"/>
    <lineage>
        <taxon>Eukaryota</taxon>
        <taxon>Metazoa</taxon>
        <taxon>Chordata</taxon>
        <taxon>Craniata</taxon>
        <taxon>Vertebrata</taxon>
        <taxon>Euteleostomi</taxon>
        <taxon>Actinopterygii</taxon>
        <taxon>Neopterygii</taxon>
        <taxon>Teleostei</taxon>
        <taxon>Anguilliformes</taxon>
        <taxon>Anguillidae</taxon>
        <taxon>Anguilla</taxon>
    </lineage>
</organism>
<dbReference type="AlphaFoldDB" id="A0A0E9W7S4"/>
<evidence type="ECO:0000313" key="2">
    <source>
        <dbReference type="EMBL" id="JAH86424.1"/>
    </source>
</evidence>
<protein>
    <submittedName>
        <fullName evidence="2">Uncharacterized protein</fullName>
    </submittedName>
</protein>
<dbReference type="EMBL" id="GBXM01022153">
    <property type="protein sequence ID" value="JAH86424.1"/>
    <property type="molecule type" value="Transcribed_RNA"/>
</dbReference>
<name>A0A0E9W7S4_ANGAN</name>
<reference evidence="2" key="2">
    <citation type="journal article" date="2015" name="Fish Shellfish Immunol.">
        <title>Early steps in the European eel (Anguilla anguilla)-Vibrio vulnificus interaction in the gills: Role of the RtxA13 toxin.</title>
        <authorList>
            <person name="Callol A."/>
            <person name="Pajuelo D."/>
            <person name="Ebbesson L."/>
            <person name="Teles M."/>
            <person name="MacKenzie S."/>
            <person name="Amaro C."/>
        </authorList>
    </citation>
    <scope>NUCLEOTIDE SEQUENCE</scope>
</reference>
<sequence length="92" mass="10718">MHTIYQLRYRAKKFWSYKCSLVDSCWAVWLCMAIATVFRNCMVITRPMIKAVLFQPGQRIRAQLSSSSQDSESELSFLPVAWTTHQSSAFYL</sequence>